<accession>A0A2C6K370</accession>
<comment type="caution">
    <text evidence="2">The sequence shown here is derived from an EMBL/GenBank/DDBJ whole genome shotgun (WGS) entry which is preliminary data.</text>
</comment>
<protein>
    <submittedName>
        <fullName evidence="2">Sarcoma antigen ny-sar-97</fullName>
    </submittedName>
</protein>
<name>A0A2C6K370_9APIC</name>
<feature type="region of interest" description="Disordered" evidence="1">
    <location>
        <begin position="46"/>
        <end position="76"/>
    </location>
</feature>
<evidence type="ECO:0000256" key="1">
    <source>
        <dbReference type="SAM" id="MobiDB-lite"/>
    </source>
</evidence>
<organism evidence="2 3">
    <name type="scientific">Cystoisospora suis</name>
    <dbReference type="NCBI Taxonomy" id="483139"/>
    <lineage>
        <taxon>Eukaryota</taxon>
        <taxon>Sar</taxon>
        <taxon>Alveolata</taxon>
        <taxon>Apicomplexa</taxon>
        <taxon>Conoidasida</taxon>
        <taxon>Coccidia</taxon>
        <taxon>Eucoccidiorida</taxon>
        <taxon>Eimeriorina</taxon>
        <taxon>Sarcocystidae</taxon>
        <taxon>Cystoisospora</taxon>
    </lineage>
</organism>
<dbReference type="RefSeq" id="XP_067921902.1">
    <property type="nucleotide sequence ID" value="XM_068066130.1"/>
</dbReference>
<keyword evidence="3" id="KW-1185">Reference proteome</keyword>
<evidence type="ECO:0000313" key="3">
    <source>
        <dbReference type="Proteomes" id="UP000221165"/>
    </source>
</evidence>
<dbReference type="VEuPathDB" id="ToxoDB:CSUI_005965"/>
<sequence length="119" mass="12737">MADFKTAPATGESQFRVPFDPLGADSIRALCQLLNPEDEEDNTCAGLVGTKTNSHLTPGDLASREPKPRARPNVKVEAKETLTGQSLLGDTHANGRPAFFSLRRLASLRGAGEASFYGH</sequence>
<dbReference type="AlphaFoldDB" id="A0A2C6K370"/>
<dbReference type="Proteomes" id="UP000221165">
    <property type="component" value="Unassembled WGS sequence"/>
</dbReference>
<gene>
    <name evidence="2" type="ORF">CSUI_005965</name>
</gene>
<dbReference type="GeneID" id="94429341"/>
<dbReference type="OrthoDB" id="25887at2759"/>
<proteinExistence type="predicted"/>
<dbReference type="EMBL" id="MIGC01002960">
    <property type="protein sequence ID" value="PHJ20211.1"/>
    <property type="molecule type" value="Genomic_DNA"/>
</dbReference>
<reference evidence="2 3" key="1">
    <citation type="journal article" date="2017" name="Int. J. Parasitol.">
        <title>The genome of the protozoan parasite Cystoisospora suis and a reverse vaccinology approach to identify vaccine candidates.</title>
        <authorList>
            <person name="Palmieri N."/>
            <person name="Shrestha A."/>
            <person name="Ruttkowski B."/>
            <person name="Beck T."/>
            <person name="Vogl C."/>
            <person name="Tomley F."/>
            <person name="Blake D.P."/>
            <person name="Joachim A."/>
        </authorList>
    </citation>
    <scope>NUCLEOTIDE SEQUENCE [LARGE SCALE GENOMIC DNA]</scope>
    <source>
        <strain evidence="2 3">Wien I</strain>
    </source>
</reference>
<feature type="compositionally biased region" description="Basic and acidic residues" evidence="1">
    <location>
        <begin position="62"/>
        <end position="76"/>
    </location>
</feature>
<evidence type="ECO:0000313" key="2">
    <source>
        <dbReference type="EMBL" id="PHJ20211.1"/>
    </source>
</evidence>